<name>A0A5N7CVB0_9EURO</name>
<accession>A0A5N7CVB0</accession>
<dbReference type="OrthoDB" id="4493865at2759"/>
<evidence type="ECO:0000313" key="2">
    <source>
        <dbReference type="Proteomes" id="UP000325579"/>
    </source>
</evidence>
<dbReference type="AlphaFoldDB" id="A0A5N7CVB0"/>
<dbReference type="RefSeq" id="XP_031935441.1">
    <property type="nucleotide sequence ID" value="XM_032088334.1"/>
</dbReference>
<protein>
    <submittedName>
        <fullName evidence="1">Uncharacterized protein</fullName>
    </submittedName>
</protein>
<gene>
    <name evidence="1" type="ORF">BDV37DRAFT_288833</name>
</gene>
<organism evidence="1 2">
    <name type="scientific">Aspergillus pseudonomiae</name>
    <dbReference type="NCBI Taxonomy" id="1506151"/>
    <lineage>
        <taxon>Eukaryota</taxon>
        <taxon>Fungi</taxon>
        <taxon>Dikarya</taxon>
        <taxon>Ascomycota</taxon>
        <taxon>Pezizomycotina</taxon>
        <taxon>Eurotiomycetes</taxon>
        <taxon>Eurotiomycetidae</taxon>
        <taxon>Eurotiales</taxon>
        <taxon>Aspergillaceae</taxon>
        <taxon>Aspergillus</taxon>
        <taxon>Aspergillus subgen. Circumdati</taxon>
    </lineage>
</organism>
<dbReference type="GeneID" id="43673025"/>
<sequence>MALLMNAAELLSRLPTIPSSNSDLDEHEDHKAILQDAPSMKANPEDELILRNVPSVQAEPNNEDNELFVADVPSSHDDSDELEDHERILHNDLLASIAMQEEGYPVADTSPPPSPCPNLFGTPTVAAPAVSSSFTSHDEFTRSQIADQPRLSWNWRNQGKDRTIYTPTVVGKWWYRTSFELERLPKDKCRSFGHIGRIMETELGKQRFGDARCGSVGSIQRRAQHKFAAQAKLAPGADSSLKLVGAACRRDSRVQEATRLRRNQEGQFGQPTLSGGCFRCLIRPVHRGWTRRGIGCNRL</sequence>
<evidence type="ECO:0000313" key="1">
    <source>
        <dbReference type="EMBL" id="KAE8398122.1"/>
    </source>
</evidence>
<keyword evidence="2" id="KW-1185">Reference proteome</keyword>
<dbReference type="EMBL" id="ML736867">
    <property type="protein sequence ID" value="KAE8398122.1"/>
    <property type="molecule type" value="Genomic_DNA"/>
</dbReference>
<dbReference type="Proteomes" id="UP000325579">
    <property type="component" value="Unassembled WGS sequence"/>
</dbReference>
<proteinExistence type="predicted"/>
<reference evidence="1 2" key="1">
    <citation type="submission" date="2019-04" db="EMBL/GenBank/DDBJ databases">
        <authorList>
            <consortium name="DOE Joint Genome Institute"/>
            <person name="Mondo S."/>
            <person name="Kjaerbolling I."/>
            <person name="Vesth T."/>
            <person name="Frisvad J.C."/>
            <person name="Nybo J.L."/>
            <person name="Theobald S."/>
            <person name="Kildgaard S."/>
            <person name="Isbrandt T."/>
            <person name="Kuo A."/>
            <person name="Sato A."/>
            <person name="Lyhne E.K."/>
            <person name="Kogle M.E."/>
            <person name="Wiebenga A."/>
            <person name="Kun R.S."/>
            <person name="Lubbers R.J."/>
            <person name="Makela M.R."/>
            <person name="Barry K."/>
            <person name="Chovatia M."/>
            <person name="Clum A."/>
            <person name="Daum C."/>
            <person name="Haridas S."/>
            <person name="He G."/>
            <person name="LaButti K."/>
            <person name="Lipzen A."/>
            <person name="Riley R."/>
            <person name="Salamov A."/>
            <person name="Simmons B.A."/>
            <person name="Magnuson J.K."/>
            <person name="Henrissat B."/>
            <person name="Mortensen U.H."/>
            <person name="Larsen T.O."/>
            <person name="Devries R.P."/>
            <person name="Grigoriev I.V."/>
            <person name="Machida M."/>
            <person name="Baker S.E."/>
            <person name="Andersen M.R."/>
            <person name="Cantor M.N."/>
            <person name="Hua S.X."/>
        </authorList>
    </citation>
    <scope>NUCLEOTIDE SEQUENCE [LARGE SCALE GENOMIC DNA]</scope>
    <source>
        <strain evidence="1 2">CBS 119388</strain>
    </source>
</reference>